<dbReference type="PANTHER" id="PTHR42988:SF2">
    <property type="entry name" value="CYCLIC NUCLEOTIDE PHOSPHODIESTERASE CBUA0032-RELATED"/>
    <property type="match status" value="1"/>
</dbReference>
<protein>
    <submittedName>
        <fullName evidence="6">Phosphodiesterase</fullName>
    </submittedName>
</protein>
<evidence type="ECO:0000256" key="4">
    <source>
        <dbReference type="ARBA" id="ARBA00025742"/>
    </source>
</evidence>
<dbReference type="InterPro" id="IPR050884">
    <property type="entry name" value="CNP_phosphodiesterase-III"/>
</dbReference>
<feature type="domain" description="Calcineurin-like phosphoesterase" evidence="5">
    <location>
        <begin position="29"/>
        <end position="216"/>
    </location>
</feature>
<dbReference type="SUPFAM" id="SSF56300">
    <property type="entry name" value="Metallo-dependent phosphatases"/>
    <property type="match status" value="1"/>
</dbReference>
<dbReference type="GO" id="GO:0004112">
    <property type="term" value="F:cyclic-nucleotide phosphodiesterase activity"/>
    <property type="evidence" value="ECO:0007669"/>
    <property type="project" value="InterPro"/>
</dbReference>
<comment type="similarity">
    <text evidence="4">Belongs to the cyclic nucleotide phosphodiesterase class-III family.</text>
</comment>
<evidence type="ECO:0000313" key="7">
    <source>
        <dbReference type="Proteomes" id="UP000483286"/>
    </source>
</evidence>
<dbReference type="InterPro" id="IPR026575">
    <property type="entry name" value="GpdQ/CpdA-like"/>
</dbReference>
<gene>
    <name evidence="6" type="ORF">GO986_11185</name>
</gene>
<dbReference type="PANTHER" id="PTHR42988">
    <property type="entry name" value="PHOSPHOHYDROLASE"/>
    <property type="match status" value="1"/>
</dbReference>
<keyword evidence="2" id="KW-0378">Hydrolase</keyword>
<evidence type="ECO:0000256" key="1">
    <source>
        <dbReference type="ARBA" id="ARBA00022723"/>
    </source>
</evidence>
<sequence>MQLRSCRLVACPVGPSPPFRPCPRCSAMLLAQLSDPHVDRTRPHKAAALRRAVAFVATLPQPPDAVLITGDCTDHGHPDEYDEFEAALEPLPMPVFVVPGNHDDRAELLSRRPPPGEACESFMQYVVENFPLRLIGLDTQWPGHGGGELCAQRLAWLDEVLSQAPARPTLLFMHHPPVQTGLQVLDDIGLRGHAEFCAVVAHHPQVVRVVAGHVHLPLTASFAHTTVMTCPGTDATFQPAWAQPDKLVIQYQPPLALLHRWTAEGGLTSFTAVPEAAPWVTLHDGQRWAD</sequence>
<evidence type="ECO:0000259" key="5">
    <source>
        <dbReference type="Pfam" id="PF00149"/>
    </source>
</evidence>
<keyword evidence="7" id="KW-1185">Reference proteome</keyword>
<keyword evidence="3" id="KW-0408">Iron</keyword>
<dbReference type="InterPro" id="IPR004843">
    <property type="entry name" value="Calcineurin-like_PHP"/>
</dbReference>
<evidence type="ECO:0000313" key="6">
    <source>
        <dbReference type="EMBL" id="MVN87333.1"/>
    </source>
</evidence>
<dbReference type="Pfam" id="PF00149">
    <property type="entry name" value="Metallophos"/>
    <property type="match status" value="1"/>
</dbReference>
<evidence type="ECO:0000256" key="2">
    <source>
        <dbReference type="ARBA" id="ARBA00022801"/>
    </source>
</evidence>
<name>A0A7C9HS11_9DEIO</name>
<dbReference type="CDD" id="cd07402">
    <property type="entry name" value="MPP_GpdQ"/>
    <property type="match status" value="1"/>
</dbReference>
<dbReference type="Gene3D" id="3.30.750.180">
    <property type="entry name" value="GpdQ, beta-strand dimerisation domain"/>
    <property type="match status" value="1"/>
</dbReference>
<organism evidence="6 7">
    <name type="scientific">Deinococcus arboris</name>
    <dbReference type="NCBI Taxonomy" id="2682977"/>
    <lineage>
        <taxon>Bacteria</taxon>
        <taxon>Thermotogati</taxon>
        <taxon>Deinococcota</taxon>
        <taxon>Deinococci</taxon>
        <taxon>Deinococcales</taxon>
        <taxon>Deinococcaceae</taxon>
        <taxon>Deinococcus</taxon>
    </lineage>
</organism>
<comment type="caution">
    <text evidence="6">The sequence shown here is derived from an EMBL/GenBank/DDBJ whole genome shotgun (WGS) entry which is preliminary data.</text>
</comment>
<dbReference type="EMBL" id="WQLB01000013">
    <property type="protein sequence ID" value="MVN87333.1"/>
    <property type="molecule type" value="Genomic_DNA"/>
</dbReference>
<dbReference type="InterPro" id="IPR042283">
    <property type="entry name" value="GpdQ_catalytic"/>
</dbReference>
<reference evidence="6 7" key="1">
    <citation type="submission" date="2019-12" db="EMBL/GenBank/DDBJ databases">
        <title>Deinococcus sp. HMF7620 Genome sequencing and assembly.</title>
        <authorList>
            <person name="Kang H."/>
            <person name="Kim H."/>
            <person name="Joh K."/>
        </authorList>
    </citation>
    <scope>NUCLEOTIDE SEQUENCE [LARGE SCALE GENOMIC DNA]</scope>
    <source>
        <strain evidence="6 7">HMF7620</strain>
    </source>
</reference>
<dbReference type="Gene3D" id="3.60.21.40">
    <property type="entry name" value="GpdQ, catalytic alpha/beta sandwich domain"/>
    <property type="match status" value="1"/>
</dbReference>
<keyword evidence="1" id="KW-0479">Metal-binding</keyword>
<accession>A0A7C9HS11</accession>
<dbReference type="InterPro" id="IPR029052">
    <property type="entry name" value="Metallo-depent_PP-like"/>
</dbReference>
<proteinExistence type="inferred from homology"/>
<dbReference type="Proteomes" id="UP000483286">
    <property type="component" value="Unassembled WGS sequence"/>
</dbReference>
<dbReference type="AlphaFoldDB" id="A0A7C9HS11"/>
<evidence type="ECO:0000256" key="3">
    <source>
        <dbReference type="ARBA" id="ARBA00023004"/>
    </source>
</evidence>
<dbReference type="GO" id="GO:0046872">
    <property type="term" value="F:metal ion binding"/>
    <property type="evidence" value="ECO:0007669"/>
    <property type="project" value="UniProtKB-KW"/>
</dbReference>
<dbReference type="InterPro" id="IPR042281">
    <property type="entry name" value="GpdQ_beta-strand"/>
</dbReference>